<comment type="caution">
    <text evidence="18">The sequence shown here is derived from an EMBL/GenBank/DDBJ whole genome shotgun (WGS) entry which is preliminary data.</text>
</comment>
<feature type="domain" description="UVR" evidence="15">
    <location>
        <begin position="219"/>
        <end position="254"/>
    </location>
</feature>
<dbReference type="InterPro" id="IPR001162">
    <property type="entry name" value="UvrC_RNase_H_dom"/>
</dbReference>
<dbReference type="InterPro" id="IPR038476">
    <property type="entry name" value="UvrC_RNase_H_dom_sf"/>
</dbReference>
<keyword evidence="7 13" id="KW-0742">SOS response</keyword>
<dbReference type="SUPFAM" id="SSF82771">
    <property type="entry name" value="GIY-YIG endonuclease"/>
    <property type="match status" value="1"/>
</dbReference>
<keyword evidence="6 13" id="KW-0234">DNA repair</keyword>
<dbReference type="Proteomes" id="UP000004931">
    <property type="component" value="Unassembled WGS sequence"/>
</dbReference>
<dbReference type="HAMAP" id="MF_00203">
    <property type="entry name" value="UvrC"/>
    <property type="match status" value="1"/>
</dbReference>
<evidence type="ECO:0000256" key="1">
    <source>
        <dbReference type="ARBA" id="ARBA00004496"/>
    </source>
</evidence>
<dbReference type="Pfam" id="PF08459">
    <property type="entry name" value="UvrC_RNaseH_dom"/>
    <property type="match status" value="1"/>
</dbReference>
<evidence type="ECO:0000256" key="7">
    <source>
        <dbReference type="ARBA" id="ARBA00023236"/>
    </source>
</evidence>
<dbReference type="GO" id="GO:0009432">
    <property type="term" value="P:SOS response"/>
    <property type="evidence" value="ECO:0007669"/>
    <property type="project" value="UniProtKB-UniRule"/>
</dbReference>
<dbReference type="NCBIfam" id="TIGR00194">
    <property type="entry name" value="uvrC"/>
    <property type="match status" value="1"/>
</dbReference>
<dbReference type="InterPro" id="IPR035901">
    <property type="entry name" value="GIY-YIG_endonuc_sf"/>
</dbReference>
<dbReference type="GO" id="GO:0003677">
    <property type="term" value="F:DNA binding"/>
    <property type="evidence" value="ECO:0007669"/>
    <property type="project" value="UniProtKB-UniRule"/>
</dbReference>
<comment type="function">
    <text evidence="8 13">The UvrABC repair system catalyzes the recognition and processing of DNA lesions. UvrC both incises the 5' and 3' sides of the lesion. The N-terminal half is responsible for the 3' incision and the C-terminal half is responsible for the 5' incision.</text>
</comment>
<keyword evidence="4 13" id="KW-0228">DNA excision</keyword>
<accession>A0YH99</accession>
<evidence type="ECO:0000256" key="5">
    <source>
        <dbReference type="ARBA" id="ARBA00022881"/>
    </source>
</evidence>
<dbReference type="InterPro" id="IPR004791">
    <property type="entry name" value="UvrC"/>
</dbReference>
<dbReference type="Gene3D" id="3.40.1440.10">
    <property type="entry name" value="GIY-YIG endonuclease"/>
    <property type="match status" value="1"/>
</dbReference>
<dbReference type="PROSITE" id="PS50151">
    <property type="entry name" value="UVR"/>
    <property type="match status" value="1"/>
</dbReference>
<dbReference type="InterPro" id="IPR001943">
    <property type="entry name" value="UVR_dom"/>
</dbReference>
<feature type="compositionally biased region" description="Basic residues" evidence="14">
    <location>
        <begin position="559"/>
        <end position="568"/>
    </location>
</feature>
<evidence type="ECO:0000256" key="12">
    <source>
        <dbReference type="ARBA" id="ARBA00077138"/>
    </source>
</evidence>
<dbReference type="PROSITE" id="PS50165">
    <property type="entry name" value="UVRC"/>
    <property type="match status" value="1"/>
</dbReference>
<keyword evidence="5 13" id="KW-0267">Excision nuclease</keyword>
<evidence type="ECO:0000313" key="19">
    <source>
        <dbReference type="Proteomes" id="UP000004931"/>
    </source>
</evidence>
<dbReference type="SMART" id="SM00278">
    <property type="entry name" value="HhH1"/>
    <property type="match status" value="2"/>
</dbReference>
<dbReference type="SUPFAM" id="SSF47781">
    <property type="entry name" value="RuvA domain 2-like"/>
    <property type="match status" value="1"/>
</dbReference>
<dbReference type="PROSITE" id="PS50164">
    <property type="entry name" value="GIY_YIG"/>
    <property type="match status" value="1"/>
</dbReference>
<feature type="domain" description="GIY-YIG" evidence="16">
    <location>
        <begin position="31"/>
        <end position="109"/>
    </location>
</feature>
<evidence type="ECO:0000256" key="14">
    <source>
        <dbReference type="SAM" id="MobiDB-lite"/>
    </source>
</evidence>
<comment type="subcellular location">
    <subcellularLocation>
        <location evidence="1 13">Cytoplasm</location>
    </subcellularLocation>
</comment>
<dbReference type="FunFam" id="1.10.150.20:FF:000005">
    <property type="entry name" value="UvrABC system protein C"/>
    <property type="match status" value="1"/>
</dbReference>
<name>A0YH99_9GAMM</name>
<dbReference type="eggNOG" id="COG0322">
    <property type="taxonomic scope" value="Bacteria"/>
</dbReference>
<dbReference type="STRING" id="247633.GP2143_06963"/>
<evidence type="ECO:0000256" key="6">
    <source>
        <dbReference type="ARBA" id="ARBA00023204"/>
    </source>
</evidence>
<feature type="region of interest" description="Disordered" evidence="14">
    <location>
        <begin position="559"/>
        <end position="578"/>
    </location>
</feature>
<evidence type="ECO:0000256" key="8">
    <source>
        <dbReference type="ARBA" id="ARBA00059452"/>
    </source>
</evidence>
<dbReference type="FunFam" id="3.30.420.340:FF:000001">
    <property type="entry name" value="UvrABC system protein C"/>
    <property type="match status" value="1"/>
</dbReference>
<dbReference type="CDD" id="cd10434">
    <property type="entry name" value="GIY-YIG_UvrC_Cho"/>
    <property type="match status" value="1"/>
</dbReference>
<dbReference type="Pfam" id="PF01541">
    <property type="entry name" value="GIY-YIG"/>
    <property type="match status" value="1"/>
</dbReference>
<evidence type="ECO:0000256" key="2">
    <source>
        <dbReference type="ARBA" id="ARBA00022490"/>
    </source>
</evidence>
<dbReference type="OrthoDB" id="9804933at2"/>
<dbReference type="InterPro" id="IPR036876">
    <property type="entry name" value="UVR_dom_sf"/>
</dbReference>
<dbReference type="Gene3D" id="1.10.150.20">
    <property type="entry name" value="5' to 3' exonuclease, C-terminal subdomain"/>
    <property type="match status" value="1"/>
</dbReference>
<evidence type="ECO:0000256" key="10">
    <source>
        <dbReference type="ARBA" id="ARBA00062841"/>
    </source>
</evidence>
<dbReference type="GO" id="GO:0005737">
    <property type="term" value="C:cytoplasm"/>
    <property type="evidence" value="ECO:0007669"/>
    <property type="project" value="UniProtKB-SubCell"/>
</dbReference>
<evidence type="ECO:0000259" key="16">
    <source>
        <dbReference type="PROSITE" id="PS50164"/>
    </source>
</evidence>
<evidence type="ECO:0000256" key="9">
    <source>
        <dbReference type="ARBA" id="ARBA00061531"/>
    </source>
</evidence>
<comment type="subunit">
    <text evidence="10 13">Interacts with UvrB in an incision complex.</text>
</comment>
<dbReference type="InterPro" id="IPR010994">
    <property type="entry name" value="RuvA_2-like"/>
</dbReference>
<dbReference type="EMBL" id="AAVT01000015">
    <property type="protein sequence ID" value="EAW29768.1"/>
    <property type="molecule type" value="Genomic_DNA"/>
</dbReference>
<dbReference type="GO" id="GO:0009381">
    <property type="term" value="F:excinuclease ABC activity"/>
    <property type="evidence" value="ECO:0007669"/>
    <property type="project" value="UniProtKB-UniRule"/>
</dbReference>
<keyword evidence="2 13" id="KW-0963">Cytoplasm</keyword>
<evidence type="ECO:0000256" key="11">
    <source>
        <dbReference type="ARBA" id="ARBA00067419"/>
    </source>
</evidence>
<dbReference type="SMART" id="SM00465">
    <property type="entry name" value="GIYc"/>
    <property type="match status" value="1"/>
</dbReference>
<feature type="domain" description="UvrC family homology region profile" evidence="17">
    <location>
        <begin position="274"/>
        <end position="497"/>
    </location>
</feature>
<reference evidence="18 19" key="1">
    <citation type="journal article" date="2010" name="J. Bacteriol.">
        <title>Genome sequence of the oligotrophic marine Gammaproteobacterium HTCC2143, isolated from the Oregon Coast.</title>
        <authorList>
            <person name="Oh H.M."/>
            <person name="Kang I."/>
            <person name="Ferriera S."/>
            <person name="Giovannoni S.J."/>
            <person name="Cho J.C."/>
        </authorList>
    </citation>
    <scope>NUCLEOTIDE SEQUENCE [LARGE SCALE GENOMIC DNA]</scope>
    <source>
        <strain evidence="18 19">HTCC2143</strain>
    </source>
</reference>
<keyword evidence="19" id="KW-1185">Reference proteome</keyword>
<dbReference type="InterPro" id="IPR003583">
    <property type="entry name" value="Hlx-hairpin-Hlx_DNA-bd_motif"/>
</dbReference>
<dbReference type="InterPro" id="IPR050066">
    <property type="entry name" value="UvrABC_protein_C"/>
</dbReference>
<keyword evidence="3 13" id="KW-0227">DNA damage</keyword>
<dbReference type="NCBIfam" id="NF001824">
    <property type="entry name" value="PRK00558.1-5"/>
    <property type="match status" value="1"/>
</dbReference>
<protein>
    <recommendedName>
        <fullName evidence="11 13">UvrABC system protein C</fullName>
        <shortName evidence="13">Protein UvrC</shortName>
    </recommendedName>
    <alternativeName>
        <fullName evidence="12 13">Excinuclease ABC subunit C</fullName>
    </alternativeName>
</protein>
<dbReference type="InterPro" id="IPR047296">
    <property type="entry name" value="GIY-YIG_UvrC_Cho"/>
</dbReference>
<dbReference type="PANTHER" id="PTHR30562:SF1">
    <property type="entry name" value="UVRABC SYSTEM PROTEIN C"/>
    <property type="match status" value="1"/>
</dbReference>
<dbReference type="FunFam" id="3.40.1440.10:FF:000001">
    <property type="entry name" value="UvrABC system protein C"/>
    <property type="match status" value="1"/>
</dbReference>
<dbReference type="SUPFAM" id="SSF46600">
    <property type="entry name" value="C-terminal UvrC-binding domain of UvrB"/>
    <property type="match status" value="1"/>
</dbReference>
<evidence type="ECO:0000256" key="13">
    <source>
        <dbReference type="HAMAP-Rule" id="MF_00203"/>
    </source>
</evidence>
<dbReference type="AlphaFoldDB" id="A0YH99"/>
<organism evidence="18 19">
    <name type="scientific">marine gamma proteobacterium HTCC2143</name>
    <dbReference type="NCBI Taxonomy" id="247633"/>
    <lineage>
        <taxon>Bacteria</taxon>
        <taxon>Pseudomonadati</taxon>
        <taxon>Pseudomonadota</taxon>
        <taxon>Gammaproteobacteria</taxon>
        <taxon>Cellvibrionales</taxon>
        <taxon>Spongiibacteraceae</taxon>
        <taxon>BD1-7 clade</taxon>
    </lineage>
</organism>
<dbReference type="Gene3D" id="4.10.860.10">
    <property type="entry name" value="UVR domain"/>
    <property type="match status" value="1"/>
</dbReference>
<dbReference type="GO" id="GO:0006289">
    <property type="term" value="P:nucleotide-excision repair"/>
    <property type="evidence" value="ECO:0007669"/>
    <property type="project" value="UniProtKB-UniRule"/>
</dbReference>
<dbReference type="Pfam" id="PF02151">
    <property type="entry name" value="UVR"/>
    <property type="match status" value="1"/>
</dbReference>
<gene>
    <name evidence="13 18" type="primary">uvrC</name>
    <name evidence="18" type="ORF">GP2143_06963</name>
</gene>
<evidence type="ECO:0000313" key="18">
    <source>
        <dbReference type="EMBL" id="EAW29768.1"/>
    </source>
</evidence>
<evidence type="ECO:0000256" key="3">
    <source>
        <dbReference type="ARBA" id="ARBA00022763"/>
    </source>
</evidence>
<dbReference type="PANTHER" id="PTHR30562">
    <property type="entry name" value="UVRC/OXIDOREDUCTASE"/>
    <property type="match status" value="1"/>
</dbReference>
<dbReference type="Gene3D" id="3.30.420.340">
    <property type="entry name" value="UvrC, RNAse H endonuclease domain"/>
    <property type="match status" value="1"/>
</dbReference>
<evidence type="ECO:0000259" key="15">
    <source>
        <dbReference type="PROSITE" id="PS50151"/>
    </source>
</evidence>
<sequence length="625" mass="69940">MENNTSTAPKNAQASQTIVFDHSSFLKSVTTKPGIYQMYGADGNILYTGKAKNLKNRLSSYFRKQGLAIKTAALVSKIASIQVTITNTEIEALLLEHNLIKAQRPPYNILLRDDKSFPFIYLSTQHEFPRLSIHRGAKKTKGRYFGPYPSSGAVKESLSFLQKVFKVRQCEDSYYKNRSRPCLQHQINRCSAPCVNKVSADEYHRAVRHTTMFLEGKNKNLIKELADQMDSASADLNFETAAEYRDQIQHLQQVQASQFIDGESGDIDIAACEYKAGVACIQVLFVRGGRVLGSKSYFPKAYLDEDEEQILEAFLSQYYLVDSARGDNMPREIVVSHTLEHAELLSKAFTEKLGRKTTINARVRSNRAKWLALAVETAKQNLTGHLSNKQTIFQRYESLQEALKLPEKPKRLECFDISHSSGEATVASCVVFDANGPLKSDYRRFNIEGITGGDDYAAMHQALTRRYTRIKTGEGVLPDVLFIDGGKGQVSQAVAVLEELQITNLLVVGVAKGTTRKAGFEVLFRADTREEFVMPSDSAGLHLVQHIRDESHRFAITGHKQRRDKKRRESPLEGIPGVGPKRRRELLRHFGGWQEVKAASADDLANIPGISDKLARDIVAALHNG</sequence>
<evidence type="ECO:0000259" key="17">
    <source>
        <dbReference type="PROSITE" id="PS50165"/>
    </source>
</evidence>
<proteinExistence type="inferred from homology"/>
<dbReference type="GO" id="GO:0009380">
    <property type="term" value="C:excinuclease repair complex"/>
    <property type="evidence" value="ECO:0007669"/>
    <property type="project" value="InterPro"/>
</dbReference>
<dbReference type="Pfam" id="PF14520">
    <property type="entry name" value="HHH_5"/>
    <property type="match status" value="1"/>
</dbReference>
<dbReference type="Pfam" id="PF22920">
    <property type="entry name" value="UvrC_RNaseH"/>
    <property type="match status" value="1"/>
</dbReference>
<evidence type="ECO:0000256" key="4">
    <source>
        <dbReference type="ARBA" id="ARBA00022769"/>
    </source>
</evidence>
<dbReference type="InterPro" id="IPR000305">
    <property type="entry name" value="GIY-YIG_endonuc"/>
</dbReference>
<comment type="similarity">
    <text evidence="9 13">Belongs to the UvrC family.</text>
</comment>